<accession>A0A1M7HSE9</accession>
<dbReference type="InterPro" id="IPR010319">
    <property type="entry name" value="Transglutaminase-like_Cys_pept"/>
</dbReference>
<keyword evidence="1" id="KW-0732">Signal</keyword>
<evidence type="ECO:0000313" key="2">
    <source>
        <dbReference type="EMBL" id="SHM31329.1"/>
    </source>
</evidence>
<dbReference type="PANTHER" id="PTHR39327">
    <property type="match status" value="1"/>
</dbReference>
<name>A0A1M7HSE9_9RHOB</name>
<dbReference type="Gene3D" id="3.10.620.30">
    <property type="match status" value="1"/>
</dbReference>
<dbReference type="Pfam" id="PF06035">
    <property type="entry name" value="Peptidase_C93"/>
    <property type="match status" value="1"/>
</dbReference>
<protein>
    <submittedName>
        <fullName evidence="2">Predicted transglutaminase-like cysteine proteinase</fullName>
    </submittedName>
</protein>
<gene>
    <name evidence="2" type="ORF">SAMN05443432_106116</name>
</gene>
<evidence type="ECO:0000313" key="3">
    <source>
        <dbReference type="Proteomes" id="UP000322545"/>
    </source>
</evidence>
<reference evidence="2 3" key="1">
    <citation type="submission" date="2016-11" db="EMBL/GenBank/DDBJ databases">
        <authorList>
            <person name="Varghese N."/>
            <person name="Submissions S."/>
        </authorList>
    </citation>
    <scope>NUCLEOTIDE SEQUENCE [LARGE SCALE GENOMIC DNA]</scope>
    <source>
        <strain evidence="2 3">DSM 28249</strain>
    </source>
</reference>
<organism evidence="2 3">
    <name type="scientific">Roseovarius litoreus</name>
    <dbReference type="NCBI Taxonomy" id="1155722"/>
    <lineage>
        <taxon>Bacteria</taxon>
        <taxon>Pseudomonadati</taxon>
        <taxon>Pseudomonadota</taxon>
        <taxon>Alphaproteobacteria</taxon>
        <taxon>Rhodobacterales</taxon>
        <taxon>Roseobacteraceae</taxon>
        <taxon>Roseovarius</taxon>
    </lineage>
</organism>
<dbReference type="RefSeq" id="WP_149779942.1">
    <property type="nucleotide sequence ID" value="NZ_FRCB01000006.1"/>
</dbReference>
<dbReference type="PANTHER" id="PTHR39327:SF1">
    <property type="entry name" value="BLR5470 PROTEIN"/>
    <property type="match status" value="1"/>
</dbReference>
<keyword evidence="3" id="KW-1185">Reference proteome</keyword>
<dbReference type="Proteomes" id="UP000322545">
    <property type="component" value="Unassembled WGS sequence"/>
</dbReference>
<feature type="signal peptide" evidence="1">
    <location>
        <begin position="1"/>
        <end position="29"/>
    </location>
</feature>
<dbReference type="AlphaFoldDB" id="A0A1M7HSE9"/>
<dbReference type="EMBL" id="FRCB01000006">
    <property type="protein sequence ID" value="SHM31329.1"/>
    <property type="molecule type" value="Genomic_DNA"/>
</dbReference>
<feature type="chain" id="PRO_5013291591" evidence="1">
    <location>
        <begin position="30"/>
        <end position="197"/>
    </location>
</feature>
<sequence>MHIIQKFLMSQAPRSLLFGAIGMVMSAAAATAGNTFLLASVEMPPPNGARNICAKYDWACGGQVKASLSVEQELALVKQINTQVNASVKPASDRGQFRSGDYWSLPTASGGDCEDFALLKKRELVRLGVDHRKLLLATVLDRKRVPHAVLVYRSDRGDLLLDNLTNDIRDWRSSRYIFLRMQNPQNPRSWVGGFQQG</sequence>
<evidence type="ECO:0000256" key="1">
    <source>
        <dbReference type="SAM" id="SignalP"/>
    </source>
</evidence>
<proteinExistence type="predicted"/>